<evidence type="ECO:0000313" key="7">
    <source>
        <dbReference type="EMBL" id="SHJ39693.1"/>
    </source>
</evidence>
<keyword evidence="2 3" id="KW-0786">Thiamine pyrophosphate</keyword>
<dbReference type="SUPFAM" id="SSF52518">
    <property type="entry name" value="Thiamin diphosphate-binding fold (THDP-binding)"/>
    <property type="match status" value="2"/>
</dbReference>
<dbReference type="InterPro" id="IPR029035">
    <property type="entry name" value="DHS-like_NAD/FAD-binding_dom"/>
</dbReference>
<dbReference type="Gene3D" id="3.40.50.970">
    <property type="match status" value="2"/>
</dbReference>
<sequence>MIKLSDYVIKFIEDLGVKHVFMIPGGGAMHLNDSLGRSNKIKYICNLHEQASSIAAEAYARVTNNIGVTLVTTGPGGTNTITGVTGAWIESTPMLIISGQVKIEDQIRNQNIRQMGMQEVDIVSIVKPITKYAVMIEKPEDIKYELFKAIHIAKSGKPGPVWIDIPLDIQAAYIDEEKLKSFYIKNEEKKCDEIILEEIIDLINNSERPVLMAGNGIRISGAINEFINLVDILDIPIVTTWNGIDLIWDSHKLFMGRPGSVGQRAANFVQQNSDLFISIGARLNLLQTGFNYKTFARGAKKIMVDIDENELKKKNVSPDIPVCMDAKNFINLLLKNKNKIKKRNRQSWINICNTWKKKYPIVLEEFKEQKQYVNTYVFIDKLSDILPEDIVFVPGSSGTGLDVTMQTFKVKKKQRVFATKGLASMGFGLPASIGACLASNKKMTICVNGDGGFQMNIQELQTIKNLNLPIKMFILDNNGYSTIRATQKNFFNENFVASGVTSGLILPDLKKISWAYGIKSEIIESNDEIEYKINKVLNFDGPVICILKVDPDQPILPRQSSYQKADGFMESRPLEDLKPFLSREELKENMLIGLYKEN</sequence>
<dbReference type="GO" id="GO:0009097">
    <property type="term" value="P:isoleucine biosynthetic process"/>
    <property type="evidence" value="ECO:0007669"/>
    <property type="project" value="TreeGrafter"/>
</dbReference>
<dbReference type="InterPro" id="IPR012000">
    <property type="entry name" value="Thiamin_PyroP_enz_cen_dom"/>
</dbReference>
<dbReference type="CDD" id="cd00568">
    <property type="entry name" value="TPP_enzymes"/>
    <property type="match status" value="1"/>
</dbReference>
<dbReference type="CDD" id="cd07035">
    <property type="entry name" value="TPP_PYR_POX_like"/>
    <property type="match status" value="1"/>
</dbReference>
<organism evidence="7 8">
    <name type="scientific">Clostridium cavendishii DSM 21758</name>
    <dbReference type="NCBI Taxonomy" id="1121302"/>
    <lineage>
        <taxon>Bacteria</taxon>
        <taxon>Bacillati</taxon>
        <taxon>Bacillota</taxon>
        <taxon>Clostridia</taxon>
        <taxon>Eubacteriales</taxon>
        <taxon>Clostridiaceae</taxon>
        <taxon>Clostridium</taxon>
    </lineage>
</organism>
<evidence type="ECO:0000256" key="3">
    <source>
        <dbReference type="RuleBase" id="RU362132"/>
    </source>
</evidence>
<dbReference type="Pfam" id="PF00205">
    <property type="entry name" value="TPP_enzyme_M"/>
    <property type="match status" value="1"/>
</dbReference>
<dbReference type="GO" id="GO:0009099">
    <property type="term" value="P:L-valine biosynthetic process"/>
    <property type="evidence" value="ECO:0007669"/>
    <property type="project" value="TreeGrafter"/>
</dbReference>
<dbReference type="AlphaFoldDB" id="A0A1M6IZ64"/>
<dbReference type="RefSeq" id="WP_072986402.1">
    <property type="nucleotide sequence ID" value="NZ_FQZB01000008.1"/>
</dbReference>
<comment type="similarity">
    <text evidence="1 3">Belongs to the TPP enzyme family.</text>
</comment>
<dbReference type="InterPro" id="IPR045229">
    <property type="entry name" value="TPP_enz"/>
</dbReference>
<dbReference type="InterPro" id="IPR029061">
    <property type="entry name" value="THDP-binding"/>
</dbReference>
<proteinExistence type="inferred from homology"/>
<dbReference type="STRING" id="1121302.SAMN02745163_01862"/>
<accession>A0A1M6IZ64</accession>
<dbReference type="Proteomes" id="UP000184310">
    <property type="component" value="Unassembled WGS sequence"/>
</dbReference>
<feature type="domain" description="Thiamine pyrophosphate enzyme central" evidence="4">
    <location>
        <begin position="196"/>
        <end position="331"/>
    </location>
</feature>
<evidence type="ECO:0000256" key="1">
    <source>
        <dbReference type="ARBA" id="ARBA00007812"/>
    </source>
</evidence>
<name>A0A1M6IZ64_9CLOT</name>
<dbReference type="InterPro" id="IPR011766">
    <property type="entry name" value="TPP_enzyme_TPP-bd"/>
</dbReference>
<dbReference type="PANTHER" id="PTHR18968">
    <property type="entry name" value="THIAMINE PYROPHOSPHATE ENZYMES"/>
    <property type="match status" value="1"/>
</dbReference>
<dbReference type="FunFam" id="3.40.50.970:FF:000007">
    <property type="entry name" value="Acetolactate synthase"/>
    <property type="match status" value="1"/>
</dbReference>
<dbReference type="GO" id="GO:0050660">
    <property type="term" value="F:flavin adenine dinucleotide binding"/>
    <property type="evidence" value="ECO:0007669"/>
    <property type="project" value="TreeGrafter"/>
</dbReference>
<gene>
    <name evidence="7" type="ORF">SAMN02745163_01862</name>
</gene>
<evidence type="ECO:0000259" key="4">
    <source>
        <dbReference type="Pfam" id="PF00205"/>
    </source>
</evidence>
<dbReference type="PANTHER" id="PTHR18968:SF142">
    <property type="entry name" value="ACETOLACTATE SYNTHASE"/>
    <property type="match status" value="1"/>
</dbReference>
<dbReference type="GO" id="GO:0030976">
    <property type="term" value="F:thiamine pyrophosphate binding"/>
    <property type="evidence" value="ECO:0007669"/>
    <property type="project" value="InterPro"/>
</dbReference>
<dbReference type="InterPro" id="IPR012001">
    <property type="entry name" value="Thiamin_PyroP_enz_TPP-bd_dom"/>
</dbReference>
<reference evidence="7 8" key="1">
    <citation type="submission" date="2016-11" db="EMBL/GenBank/DDBJ databases">
        <authorList>
            <person name="Jaros S."/>
            <person name="Januszkiewicz K."/>
            <person name="Wedrychowicz H."/>
        </authorList>
    </citation>
    <scope>NUCLEOTIDE SEQUENCE [LARGE SCALE GENOMIC DNA]</scope>
    <source>
        <strain evidence="7 8">DSM 21758</strain>
    </source>
</reference>
<evidence type="ECO:0000259" key="6">
    <source>
        <dbReference type="Pfam" id="PF02776"/>
    </source>
</evidence>
<keyword evidence="8" id="KW-1185">Reference proteome</keyword>
<protein>
    <submittedName>
        <fullName evidence="7">Acetolactate synthase-1/2/3 large subunit</fullName>
    </submittedName>
</protein>
<dbReference type="GO" id="GO:0003984">
    <property type="term" value="F:acetolactate synthase activity"/>
    <property type="evidence" value="ECO:0007669"/>
    <property type="project" value="TreeGrafter"/>
</dbReference>
<evidence type="ECO:0000256" key="2">
    <source>
        <dbReference type="ARBA" id="ARBA00023052"/>
    </source>
</evidence>
<dbReference type="OrthoDB" id="4494979at2"/>
<dbReference type="GO" id="GO:0000287">
    <property type="term" value="F:magnesium ion binding"/>
    <property type="evidence" value="ECO:0007669"/>
    <property type="project" value="InterPro"/>
</dbReference>
<dbReference type="GO" id="GO:0005948">
    <property type="term" value="C:acetolactate synthase complex"/>
    <property type="evidence" value="ECO:0007669"/>
    <property type="project" value="TreeGrafter"/>
</dbReference>
<evidence type="ECO:0000313" key="8">
    <source>
        <dbReference type="Proteomes" id="UP000184310"/>
    </source>
</evidence>
<feature type="domain" description="Thiamine pyrophosphate enzyme N-terminal TPP-binding" evidence="6">
    <location>
        <begin position="3"/>
        <end position="123"/>
    </location>
</feature>
<dbReference type="Pfam" id="PF02776">
    <property type="entry name" value="TPP_enzyme_N"/>
    <property type="match status" value="1"/>
</dbReference>
<dbReference type="EMBL" id="FQZB01000008">
    <property type="protein sequence ID" value="SHJ39693.1"/>
    <property type="molecule type" value="Genomic_DNA"/>
</dbReference>
<dbReference type="SUPFAM" id="SSF52467">
    <property type="entry name" value="DHS-like NAD/FAD-binding domain"/>
    <property type="match status" value="1"/>
</dbReference>
<dbReference type="Gene3D" id="3.40.50.1220">
    <property type="entry name" value="TPP-binding domain"/>
    <property type="match status" value="1"/>
</dbReference>
<evidence type="ECO:0000259" key="5">
    <source>
        <dbReference type="Pfam" id="PF02775"/>
    </source>
</evidence>
<feature type="domain" description="Thiamine pyrophosphate enzyme TPP-binding" evidence="5">
    <location>
        <begin position="404"/>
        <end position="545"/>
    </location>
</feature>
<dbReference type="Pfam" id="PF02775">
    <property type="entry name" value="TPP_enzyme_C"/>
    <property type="match status" value="1"/>
</dbReference>